<dbReference type="GO" id="GO:0051536">
    <property type="term" value="F:iron-sulfur cluster binding"/>
    <property type="evidence" value="ECO:0007669"/>
    <property type="project" value="UniProtKB-KW"/>
</dbReference>
<evidence type="ECO:0000256" key="8">
    <source>
        <dbReference type="ARBA" id="ARBA00050776"/>
    </source>
</evidence>
<evidence type="ECO:0000256" key="1">
    <source>
        <dbReference type="ARBA" id="ARBA00001933"/>
    </source>
</evidence>
<gene>
    <name evidence="10" type="ORF">CLV39_0994</name>
</gene>
<name>A0A3M0BLJ9_9AQUI</name>
<evidence type="ECO:0000256" key="4">
    <source>
        <dbReference type="ARBA" id="ARBA00022723"/>
    </source>
</evidence>
<dbReference type="Proteomes" id="UP000280842">
    <property type="component" value="Unassembled WGS sequence"/>
</dbReference>
<reference evidence="10 11" key="1">
    <citation type="submission" date="2018-10" db="EMBL/GenBank/DDBJ databases">
        <title>Genomic Encyclopedia of Archaeal and Bacterial Type Strains, Phase II (KMG-II): from individual species to whole genera.</title>
        <authorList>
            <person name="Goeker M."/>
        </authorList>
    </citation>
    <scope>NUCLEOTIDE SEQUENCE [LARGE SCALE GENOMIC DNA]</scope>
    <source>
        <strain evidence="10 11">VM1</strain>
    </source>
</reference>
<dbReference type="InterPro" id="IPR000192">
    <property type="entry name" value="Aminotrans_V_dom"/>
</dbReference>
<comment type="caution">
    <text evidence="10">The sequence shown here is derived from an EMBL/GenBank/DDBJ whole genome shotgun (WGS) entry which is preliminary data.</text>
</comment>
<proteinExistence type="inferred from homology"/>
<comment type="catalytic activity">
    <reaction evidence="8">
        <text>(sulfur carrier)-H + L-cysteine = (sulfur carrier)-SH + L-alanine</text>
        <dbReference type="Rhea" id="RHEA:43892"/>
        <dbReference type="Rhea" id="RHEA-COMP:14737"/>
        <dbReference type="Rhea" id="RHEA-COMP:14739"/>
        <dbReference type="ChEBI" id="CHEBI:29917"/>
        <dbReference type="ChEBI" id="CHEBI:35235"/>
        <dbReference type="ChEBI" id="CHEBI:57972"/>
        <dbReference type="ChEBI" id="CHEBI:64428"/>
        <dbReference type="EC" id="2.8.1.7"/>
    </reaction>
</comment>
<evidence type="ECO:0000256" key="6">
    <source>
        <dbReference type="ARBA" id="ARBA00023004"/>
    </source>
</evidence>
<evidence type="ECO:0000313" key="10">
    <source>
        <dbReference type="EMBL" id="RMA97334.1"/>
    </source>
</evidence>
<evidence type="ECO:0000256" key="3">
    <source>
        <dbReference type="ARBA" id="ARBA00022679"/>
    </source>
</evidence>
<comment type="cofactor">
    <cofactor evidence="1">
        <name>pyridoxal 5'-phosphate</name>
        <dbReference type="ChEBI" id="CHEBI:597326"/>
    </cofactor>
</comment>
<keyword evidence="5" id="KW-0663">Pyridoxal phosphate</keyword>
<dbReference type="GO" id="GO:0031071">
    <property type="term" value="F:cysteine desulfurase activity"/>
    <property type="evidence" value="ECO:0007669"/>
    <property type="project" value="UniProtKB-EC"/>
</dbReference>
<dbReference type="OrthoDB" id="9808002at2"/>
<evidence type="ECO:0000259" key="9">
    <source>
        <dbReference type="Pfam" id="PF00266"/>
    </source>
</evidence>
<dbReference type="SUPFAM" id="SSF53383">
    <property type="entry name" value="PLP-dependent transferases"/>
    <property type="match status" value="1"/>
</dbReference>
<organism evidence="10 11">
    <name type="scientific">Hydrogenothermus marinus</name>
    <dbReference type="NCBI Taxonomy" id="133270"/>
    <lineage>
        <taxon>Bacteria</taxon>
        <taxon>Pseudomonadati</taxon>
        <taxon>Aquificota</taxon>
        <taxon>Aquificia</taxon>
        <taxon>Aquificales</taxon>
        <taxon>Hydrogenothermaceae</taxon>
        <taxon>Hydrogenothermus</taxon>
    </lineage>
</organism>
<accession>A0A3M0BLJ9</accession>
<comment type="similarity">
    <text evidence="2">Belongs to the class-V pyridoxal-phosphate-dependent aminotransferase family. NifS/IscS subfamily.</text>
</comment>
<dbReference type="Gene3D" id="3.40.640.10">
    <property type="entry name" value="Type I PLP-dependent aspartate aminotransferase-like (Major domain)"/>
    <property type="match status" value="1"/>
</dbReference>
<dbReference type="AlphaFoldDB" id="A0A3M0BLJ9"/>
<evidence type="ECO:0000313" key="11">
    <source>
        <dbReference type="Proteomes" id="UP000280842"/>
    </source>
</evidence>
<evidence type="ECO:0000256" key="7">
    <source>
        <dbReference type="ARBA" id="ARBA00023014"/>
    </source>
</evidence>
<sequence>MIETRGIAYVDHLATTPVPEEIVEVMKPYFTEKFGNPTSLHKLGVEAKKAINKAREQVAELLNVANPEEIVYTSGAIEANNLAIKGFAKAPGVTRRGKHIVVSAIEHHSVLHSCKTLEKEGFEVTYVEPDEYGIISPEKLAEAIREDTILVSVGFANREIGTVQDMPALVAAAKEKNPRVVFHSDIAPAVGHMPVNVEEWGLDMASFTGHYFYAPKGVGGLYIRKGVRVKPLIEGGIQEGGKRAGTEPVPLIVGMGAAAELAIKEMDDRVNRLKKLRDKLKKGIEEKIPYIKFTGHPEKRLPNHLSLIVMYIEGEAMLLMLDINKTYTASGSACVSYALKQSHVLAAVGVGAEESNGSIVFSLGRENTEKDIDYILETYPKVIQRLREISPFGPENWDQFVKKADKFKKVSNK</sequence>
<dbReference type="InterPro" id="IPR015421">
    <property type="entry name" value="PyrdxlP-dep_Trfase_major"/>
</dbReference>
<dbReference type="Gene3D" id="3.90.1150.10">
    <property type="entry name" value="Aspartate Aminotransferase, domain 1"/>
    <property type="match status" value="1"/>
</dbReference>
<keyword evidence="3" id="KW-0808">Transferase</keyword>
<dbReference type="InterPro" id="IPR016454">
    <property type="entry name" value="Cysteine_dSase"/>
</dbReference>
<dbReference type="PANTHER" id="PTHR11601:SF34">
    <property type="entry name" value="CYSTEINE DESULFURASE"/>
    <property type="match status" value="1"/>
</dbReference>
<dbReference type="PIRSF" id="PIRSF005572">
    <property type="entry name" value="NifS"/>
    <property type="match status" value="1"/>
</dbReference>
<keyword evidence="4" id="KW-0479">Metal-binding</keyword>
<keyword evidence="6" id="KW-0408">Iron</keyword>
<evidence type="ECO:0000256" key="2">
    <source>
        <dbReference type="ARBA" id="ARBA00006490"/>
    </source>
</evidence>
<evidence type="ECO:0000256" key="5">
    <source>
        <dbReference type="ARBA" id="ARBA00022898"/>
    </source>
</evidence>
<dbReference type="PANTHER" id="PTHR11601">
    <property type="entry name" value="CYSTEINE DESULFURYLASE FAMILY MEMBER"/>
    <property type="match status" value="1"/>
</dbReference>
<feature type="domain" description="Aminotransferase class V" evidence="9">
    <location>
        <begin position="9"/>
        <end position="374"/>
    </location>
</feature>
<dbReference type="RefSeq" id="WP_121923117.1">
    <property type="nucleotide sequence ID" value="NZ_REFO01000011.1"/>
</dbReference>
<dbReference type="InterPro" id="IPR015424">
    <property type="entry name" value="PyrdxlP-dep_Trfase"/>
</dbReference>
<protein>
    <submittedName>
        <fullName evidence="10">Cysteine desulfurase</fullName>
    </submittedName>
</protein>
<dbReference type="EMBL" id="REFO01000011">
    <property type="protein sequence ID" value="RMA97334.1"/>
    <property type="molecule type" value="Genomic_DNA"/>
</dbReference>
<keyword evidence="11" id="KW-1185">Reference proteome</keyword>
<dbReference type="GO" id="GO:0046872">
    <property type="term" value="F:metal ion binding"/>
    <property type="evidence" value="ECO:0007669"/>
    <property type="project" value="UniProtKB-KW"/>
</dbReference>
<dbReference type="InterPro" id="IPR015422">
    <property type="entry name" value="PyrdxlP-dep_Trfase_small"/>
</dbReference>
<keyword evidence="7" id="KW-0411">Iron-sulfur</keyword>
<dbReference type="Pfam" id="PF00266">
    <property type="entry name" value="Aminotran_5"/>
    <property type="match status" value="1"/>
</dbReference>